<dbReference type="InterPro" id="IPR012341">
    <property type="entry name" value="6hp_glycosidase-like_sf"/>
</dbReference>
<dbReference type="EMBL" id="JANFZH010000043">
    <property type="protein sequence ID" value="MCQ4841280.1"/>
    <property type="molecule type" value="Genomic_DNA"/>
</dbReference>
<gene>
    <name evidence="3" type="ORF">NE695_15300</name>
</gene>
<proteinExistence type="inferred from homology"/>
<evidence type="ECO:0000256" key="1">
    <source>
        <dbReference type="ARBA" id="ARBA00008558"/>
    </source>
</evidence>
<sequence length="407" mass="47123">MINLSELRNEMTKAALELLEFWMKNDLDEENGGFYNVSCWNEVMPDSEKSATLNFRIFWTFSYAYLIYHDERYLRIADRAYNYVSEHFIDSEYGGIFPILQSDGTPIVTEKHGYVHSFAIAAFAAYYRASHNHESLAMAQQLFEKVEKCGKNQYHGYHDVCSRDWVPADKHTGGTMDSVKRDKSLRPNMHLLWGFDQLRQAQQTSEVDDAIERLSILLSDRMVDHRTWAAIQAFTGDWECVSDLEAYGDNFELAWILWTTLPCIKDSAKASEISQVCTNISNHSILSGVDREYGGVYQQFHHGKINTEKEWWVQAEAINGLFSAYCHTGEERYLEEAGACWTFVRDKMIRPDGTWIWKTKRAGKCFKAWEVRGPLMCPYHSGRMLLQSLELLETTLNKEINGGHHHE</sequence>
<comment type="similarity">
    <text evidence="1">Belongs to the N-acylglucosamine 2-epimerase family.</text>
</comment>
<accession>A0ABT1S3A6</accession>
<evidence type="ECO:0000313" key="4">
    <source>
        <dbReference type="Proteomes" id="UP001524473"/>
    </source>
</evidence>
<dbReference type="RefSeq" id="WP_066863987.1">
    <property type="nucleotide sequence ID" value="NZ_CABKVV010000013.1"/>
</dbReference>
<protein>
    <submittedName>
        <fullName evidence="3">AGE family epimerase/isomerase</fullName>
    </submittedName>
</protein>
<dbReference type="Gene3D" id="1.50.10.10">
    <property type="match status" value="1"/>
</dbReference>
<dbReference type="Proteomes" id="UP001524473">
    <property type="component" value="Unassembled WGS sequence"/>
</dbReference>
<dbReference type="SUPFAM" id="SSF48208">
    <property type="entry name" value="Six-hairpin glycosidases"/>
    <property type="match status" value="1"/>
</dbReference>
<keyword evidence="2" id="KW-0413">Isomerase</keyword>
<organism evidence="3 4">
    <name type="scientific">Neglectibacter timonensis</name>
    <dbReference type="NCBI Taxonomy" id="1776382"/>
    <lineage>
        <taxon>Bacteria</taxon>
        <taxon>Bacillati</taxon>
        <taxon>Bacillota</taxon>
        <taxon>Clostridia</taxon>
        <taxon>Eubacteriales</taxon>
        <taxon>Oscillospiraceae</taxon>
        <taxon>Neglectibacter</taxon>
    </lineage>
</organism>
<reference evidence="3 4" key="1">
    <citation type="submission" date="2022-06" db="EMBL/GenBank/DDBJ databases">
        <title>Isolation of gut microbiota from human fecal samples.</title>
        <authorList>
            <person name="Pamer E.G."/>
            <person name="Barat B."/>
            <person name="Waligurski E."/>
            <person name="Medina S."/>
            <person name="Paddock L."/>
            <person name="Mostad J."/>
        </authorList>
    </citation>
    <scope>NUCLEOTIDE SEQUENCE [LARGE SCALE GENOMIC DNA]</scope>
    <source>
        <strain evidence="3 4">DFI.9.73</strain>
    </source>
</reference>
<name>A0ABT1S3A6_9FIRM</name>
<dbReference type="InterPro" id="IPR008928">
    <property type="entry name" value="6-hairpin_glycosidase_sf"/>
</dbReference>
<evidence type="ECO:0000313" key="3">
    <source>
        <dbReference type="EMBL" id="MCQ4841280.1"/>
    </source>
</evidence>
<dbReference type="GeneID" id="90532463"/>
<keyword evidence="4" id="KW-1185">Reference proteome</keyword>
<dbReference type="Pfam" id="PF07221">
    <property type="entry name" value="GlcNAc_2-epim"/>
    <property type="match status" value="1"/>
</dbReference>
<dbReference type="InterPro" id="IPR010819">
    <property type="entry name" value="AGE/CE"/>
</dbReference>
<dbReference type="PANTHER" id="PTHR15108">
    <property type="entry name" value="N-ACYLGLUCOSAMINE-2-EPIMERASE"/>
    <property type="match status" value="1"/>
</dbReference>
<evidence type="ECO:0000256" key="2">
    <source>
        <dbReference type="ARBA" id="ARBA00023235"/>
    </source>
</evidence>
<comment type="caution">
    <text evidence="3">The sequence shown here is derived from an EMBL/GenBank/DDBJ whole genome shotgun (WGS) entry which is preliminary data.</text>
</comment>